<keyword evidence="7" id="KW-0472">Membrane</keyword>
<evidence type="ECO:0000256" key="3">
    <source>
        <dbReference type="ARBA" id="ARBA00022960"/>
    </source>
</evidence>
<dbReference type="PANTHER" id="PTHR34138:SF1">
    <property type="entry name" value="CELL SHAPE-DETERMINING PROTEIN MREC"/>
    <property type="match status" value="1"/>
</dbReference>
<evidence type="ECO:0000256" key="7">
    <source>
        <dbReference type="SAM" id="Phobius"/>
    </source>
</evidence>
<feature type="transmembrane region" description="Helical" evidence="7">
    <location>
        <begin position="12"/>
        <end position="31"/>
    </location>
</feature>
<dbReference type="Proteomes" id="UP001154272">
    <property type="component" value="Unassembled WGS sequence"/>
</dbReference>
<feature type="region of interest" description="Disordered" evidence="6">
    <location>
        <begin position="276"/>
        <end position="305"/>
    </location>
</feature>
<evidence type="ECO:0000256" key="1">
    <source>
        <dbReference type="ARBA" id="ARBA00009369"/>
    </source>
</evidence>
<comment type="similarity">
    <text evidence="1 5">Belongs to the MreC family.</text>
</comment>
<dbReference type="PIRSF" id="PIRSF038471">
    <property type="entry name" value="MreC"/>
    <property type="match status" value="1"/>
</dbReference>
<keyword evidence="10" id="KW-1185">Reference proteome</keyword>
<gene>
    <name evidence="9" type="ORF">R83534S58_LOCUS1049</name>
</gene>
<accession>A0ABN8W6X1</accession>
<evidence type="ECO:0000256" key="6">
    <source>
        <dbReference type="SAM" id="MobiDB-lite"/>
    </source>
</evidence>
<protein>
    <recommendedName>
        <fullName evidence="2 5">Cell shape-determining protein MreC</fullName>
    </recommendedName>
    <alternativeName>
        <fullName evidence="4 5">Cell shape protein MreC</fullName>
    </alternativeName>
</protein>
<reference evidence="9" key="1">
    <citation type="submission" date="2022-10" db="EMBL/GenBank/DDBJ databases">
        <authorList>
            <person name="Botero Cardona J."/>
        </authorList>
    </citation>
    <scope>NUCLEOTIDE SEQUENCE</scope>
    <source>
        <strain evidence="9">R-83534</strain>
    </source>
</reference>
<keyword evidence="3 5" id="KW-0133">Cell shape</keyword>
<sequence>MIPLSIHIKQGLAKLVLPFLFIMACLIMLIGQAQPKIIENVRLKVTDFLAPGYALIEEPFNLLYSFVRSIKDIQNISAENKALKEENLQLHRWYHVAIGLADENAQLKNQLHWIPDPVLSFVTARVVADVSGVYHKAILVVLGEDHSVHPGQVALDGFGLVGRVTEVGNRSARILLINDDSSRIPVSLESSHAPAIMAGDNTLNPRLIFFPEDKHPIEGEKVVTRGQGDVLPAGIPIGYVHYFKKGQPAVVPYLPLDHLRMVRIFNYGNKEVVAPDAPGRVMPSVKKNRQGPVASPSMLGRDNNE</sequence>
<evidence type="ECO:0000256" key="4">
    <source>
        <dbReference type="ARBA" id="ARBA00032089"/>
    </source>
</evidence>
<dbReference type="InterPro" id="IPR042177">
    <property type="entry name" value="Cell/Rod_1"/>
</dbReference>
<dbReference type="InterPro" id="IPR055342">
    <property type="entry name" value="MreC_beta-barrel_core"/>
</dbReference>
<dbReference type="Pfam" id="PF04085">
    <property type="entry name" value="MreC"/>
    <property type="match status" value="1"/>
</dbReference>
<dbReference type="InterPro" id="IPR007221">
    <property type="entry name" value="MreC"/>
</dbReference>
<keyword evidence="7" id="KW-1133">Transmembrane helix</keyword>
<evidence type="ECO:0000313" key="10">
    <source>
        <dbReference type="Proteomes" id="UP001154272"/>
    </source>
</evidence>
<dbReference type="RefSeq" id="WP_034336089.1">
    <property type="nucleotide sequence ID" value="NZ_CAMXCH010000002.1"/>
</dbReference>
<comment type="caution">
    <text evidence="9">The sequence shown here is derived from an EMBL/GenBank/DDBJ whole genome shotgun (WGS) entry which is preliminary data.</text>
</comment>
<evidence type="ECO:0000259" key="8">
    <source>
        <dbReference type="Pfam" id="PF04085"/>
    </source>
</evidence>
<dbReference type="Gene3D" id="2.40.10.340">
    <property type="entry name" value="Rod shape-determining protein MreC, domain 1"/>
    <property type="match status" value="1"/>
</dbReference>
<name>A0ABN8W6X1_9PROT</name>
<evidence type="ECO:0000256" key="5">
    <source>
        <dbReference type="PIRNR" id="PIRNR038471"/>
    </source>
</evidence>
<evidence type="ECO:0000313" key="9">
    <source>
        <dbReference type="EMBL" id="CAI3939719.1"/>
    </source>
</evidence>
<keyword evidence="7" id="KW-0812">Transmembrane</keyword>
<organism evidence="9 10">
    <name type="scientific">Commensalibacter papalotli</name>
    <name type="common">ex Botero et al. 2024</name>
    <dbReference type="NCBI Taxonomy" id="2972766"/>
    <lineage>
        <taxon>Bacteria</taxon>
        <taxon>Pseudomonadati</taxon>
        <taxon>Pseudomonadota</taxon>
        <taxon>Alphaproteobacteria</taxon>
        <taxon>Acetobacterales</taxon>
        <taxon>Acetobacteraceae</taxon>
    </lineage>
</organism>
<comment type="function">
    <text evidence="5">Involved in formation and maintenance of cell shape.</text>
</comment>
<dbReference type="PANTHER" id="PTHR34138">
    <property type="entry name" value="CELL SHAPE-DETERMINING PROTEIN MREC"/>
    <property type="match status" value="1"/>
</dbReference>
<dbReference type="NCBIfam" id="NF010512">
    <property type="entry name" value="PRK13922.12-1"/>
    <property type="match status" value="1"/>
</dbReference>
<dbReference type="Gene3D" id="2.40.10.350">
    <property type="entry name" value="Rod shape-determining protein MreC, domain 2"/>
    <property type="match status" value="1"/>
</dbReference>
<dbReference type="EMBL" id="CAMXCH010000002">
    <property type="protein sequence ID" value="CAI3939719.1"/>
    <property type="molecule type" value="Genomic_DNA"/>
</dbReference>
<dbReference type="InterPro" id="IPR042175">
    <property type="entry name" value="Cell/Rod_MreC_2"/>
</dbReference>
<feature type="domain" description="Rod shape-determining protein MreC beta-barrel core" evidence="8">
    <location>
        <begin position="126"/>
        <end position="264"/>
    </location>
</feature>
<evidence type="ECO:0000256" key="2">
    <source>
        <dbReference type="ARBA" id="ARBA00013855"/>
    </source>
</evidence>
<proteinExistence type="inferred from homology"/>